<protein>
    <submittedName>
        <fullName evidence="1">Uncharacterized protein</fullName>
    </submittedName>
</protein>
<accession>A0AAD1Y6T0</accession>
<dbReference type="EMBL" id="CAMPGE010028159">
    <property type="protein sequence ID" value="CAI2385713.1"/>
    <property type="molecule type" value="Genomic_DNA"/>
</dbReference>
<gene>
    <name evidence="1" type="ORF">ECRASSUSDP1_LOCUS27295</name>
</gene>
<evidence type="ECO:0000313" key="2">
    <source>
        <dbReference type="Proteomes" id="UP001295684"/>
    </source>
</evidence>
<name>A0AAD1Y6T0_EUPCR</name>
<reference evidence="1" key="1">
    <citation type="submission" date="2023-07" db="EMBL/GenBank/DDBJ databases">
        <authorList>
            <consortium name="AG Swart"/>
            <person name="Singh M."/>
            <person name="Singh A."/>
            <person name="Seah K."/>
            <person name="Emmerich C."/>
        </authorList>
    </citation>
    <scope>NUCLEOTIDE SEQUENCE</scope>
    <source>
        <strain evidence="1">DP1</strain>
    </source>
</reference>
<sequence>MKADCPISPWCCKPFCGTIPGHFGTFGGIAKPIQLTGSIVIAITKDVNTTKAKI</sequence>
<comment type="caution">
    <text evidence="1">The sequence shown here is derived from an EMBL/GenBank/DDBJ whole genome shotgun (WGS) entry which is preliminary data.</text>
</comment>
<organism evidence="1 2">
    <name type="scientific">Euplotes crassus</name>
    <dbReference type="NCBI Taxonomy" id="5936"/>
    <lineage>
        <taxon>Eukaryota</taxon>
        <taxon>Sar</taxon>
        <taxon>Alveolata</taxon>
        <taxon>Ciliophora</taxon>
        <taxon>Intramacronucleata</taxon>
        <taxon>Spirotrichea</taxon>
        <taxon>Hypotrichia</taxon>
        <taxon>Euplotida</taxon>
        <taxon>Euplotidae</taxon>
        <taxon>Moneuplotes</taxon>
    </lineage>
</organism>
<dbReference type="Proteomes" id="UP001295684">
    <property type="component" value="Unassembled WGS sequence"/>
</dbReference>
<evidence type="ECO:0000313" key="1">
    <source>
        <dbReference type="EMBL" id="CAI2385713.1"/>
    </source>
</evidence>
<proteinExistence type="predicted"/>
<dbReference type="AlphaFoldDB" id="A0AAD1Y6T0"/>
<keyword evidence="2" id="KW-1185">Reference proteome</keyword>